<gene>
    <name evidence="4" type="ORF">P873_02185</name>
</gene>
<proteinExistence type="predicted"/>
<dbReference type="InterPro" id="IPR051012">
    <property type="entry name" value="CellSynth/LPSAsmb/PSIAsmb"/>
</dbReference>
<reference evidence="4 5" key="1">
    <citation type="submission" date="2013-09" db="EMBL/GenBank/DDBJ databases">
        <title>Genome sequencing of Arenimonas composti.</title>
        <authorList>
            <person name="Chen F."/>
            <person name="Wang G."/>
        </authorList>
    </citation>
    <scope>NUCLEOTIDE SEQUENCE [LARGE SCALE GENOMIC DNA]</scope>
    <source>
        <strain evidence="4 5">TR7-09</strain>
    </source>
</reference>
<dbReference type="Pfam" id="PF13432">
    <property type="entry name" value="TPR_16"/>
    <property type="match status" value="1"/>
</dbReference>
<dbReference type="eggNOG" id="COG3063">
    <property type="taxonomic scope" value="Bacteria"/>
</dbReference>
<evidence type="ECO:0000256" key="3">
    <source>
        <dbReference type="PROSITE-ProRule" id="PRU00339"/>
    </source>
</evidence>
<dbReference type="SUPFAM" id="SSF81901">
    <property type="entry name" value="HCP-like"/>
    <property type="match status" value="1"/>
</dbReference>
<dbReference type="Proteomes" id="UP000029391">
    <property type="component" value="Unassembled WGS sequence"/>
</dbReference>
<accession>A0A091B0L9</accession>
<dbReference type="PANTHER" id="PTHR45586">
    <property type="entry name" value="TPR REPEAT-CONTAINING PROTEIN PA4667"/>
    <property type="match status" value="1"/>
</dbReference>
<dbReference type="InterPro" id="IPR011990">
    <property type="entry name" value="TPR-like_helical_dom_sf"/>
</dbReference>
<keyword evidence="5" id="KW-1185">Reference proteome</keyword>
<keyword evidence="2 3" id="KW-0802">TPR repeat</keyword>
<evidence type="ECO:0000313" key="5">
    <source>
        <dbReference type="Proteomes" id="UP000029391"/>
    </source>
</evidence>
<keyword evidence="1" id="KW-0677">Repeat</keyword>
<protein>
    <submittedName>
        <fullName evidence="4">Uncharacterized protein</fullName>
    </submittedName>
</protein>
<organism evidence="4 5">
    <name type="scientific">Arenimonas composti TR7-09 = DSM 18010</name>
    <dbReference type="NCBI Taxonomy" id="1121013"/>
    <lineage>
        <taxon>Bacteria</taxon>
        <taxon>Pseudomonadati</taxon>
        <taxon>Pseudomonadota</taxon>
        <taxon>Gammaproteobacteria</taxon>
        <taxon>Lysobacterales</taxon>
        <taxon>Lysobacteraceae</taxon>
        <taxon>Arenimonas</taxon>
    </lineage>
</organism>
<feature type="repeat" description="TPR" evidence="3">
    <location>
        <begin position="109"/>
        <end position="142"/>
    </location>
</feature>
<feature type="repeat" description="TPR" evidence="3">
    <location>
        <begin position="39"/>
        <end position="72"/>
    </location>
</feature>
<dbReference type="EMBL" id="AWXU01000095">
    <property type="protein sequence ID" value="KFN45251.1"/>
    <property type="molecule type" value="Genomic_DNA"/>
</dbReference>
<dbReference type="InterPro" id="IPR019734">
    <property type="entry name" value="TPR_rpt"/>
</dbReference>
<dbReference type="PROSITE" id="PS50005">
    <property type="entry name" value="TPR"/>
    <property type="match status" value="2"/>
</dbReference>
<comment type="caution">
    <text evidence="4">The sequence shown here is derived from an EMBL/GenBank/DDBJ whole genome shotgun (WGS) entry which is preliminary data.</text>
</comment>
<evidence type="ECO:0000313" key="4">
    <source>
        <dbReference type="EMBL" id="KFN45251.1"/>
    </source>
</evidence>
<name>A0A091B0L9_9GAMM</name>
<dbReference type="PANTHER" id="PTHR45586:SF1">
    <property type="entry name" value="LIPOPOLYSACCHARIDE ASSEMBLY PROTEIN B"/>
    <property type="match status" value="1"/>
</dbReference>
<sequence length="218" mass="23289">MSSTGLANLQLAQSYLTSGELDQALSRARRAERSDPGSPDVQIVLGMIHDRAGDPAEAGRHFARALALAPDAGHVLNANGAFLCGAGKRAEGEALLRRAADDRFFGQRERAFFNAGKCAFEAGDNEKAADYLRAGLALKPQDPRLLELMARVQFARGDFLGARAFFQRRDALGDTGPELLDLAARIEQAAGDAQAAARYRGRLAAEHPGYRPGAEGGR</sequence>
<dbReference type="SMART" id="SM00028">
    <property type="entry name" value="TPR"/>
    <property type="match status" value="3"/>
</dbReference>
<dbReference type="STRING" id="1121013.GCA_000426365_00592"/>
<dbReference type="Pfam" id="PF14559">
    <property type="entry name" value="TPR_19"/>
    <property type="match status" value="1"/>
</dbReference>
<dbReference type="Gene3D" id="1.25.40.10">
    <property type="entry name" value="Tetratricopeptide repeat domain"/>
    <property type="match status" value="1"/>
</dbReference>
<evidence type="ECO:0000256" key="1">
    <source>
        <dbReference type="ARBA" id="ARBA00022737"/>
    </source>
</evidence>
<evidence type="ECO:0000256" key="2">
    <source>
        <dbReference type="ARBA" id="ARBA00022803"/>
    </source>
</evidence>
<dbReference type="AlphaFoldDB" id="A0A091B0L9"/>